<evidence type="ECO:0000313" key="17">
    <source>
        <dbReference type="EMBL" id="VDP47881.1"/>
    </source>
</evidence>
<dbReference type="Gene3D" id="3.30.70.890">
    <property type="entry name" value="GHMP kinase, C-terminal domain"/>
    <property type="match status" value="1"/>
</dbReference>
<dbReference type="SUPFAM" id="SSF55060">
    <property type="entry name" value="GHMP Kinase, C-terminal domain"/>
    <property type="match status" value="1"/>
</dbReference>
<evidence type="ECO:0000256" key="14">
    <source>
        <dbReference type="ARBA" id="ARBA00048154"/>
    </source>
</evidence>
<dbReference type="GO" id="GO:0016126">
    <property type="term" value="P:sterol biosynthetic process"/>
    <property type="evidence" value="ECO:0007669"/>
    <property type="project" value="UniProtKB-KW"/>
</dbReference>
<dbReference type="GO" id="GO:0019287">
    <property type="term" value="P:isopentenyl diphosphate biosynthetic process, mevalonate pathway"/>
    <property type="evidence" value="ECO:0007669"/>
    <property type="project" value="TreeGrafter"/>
</dbReference>
<evidence type="ECO:0000256" key="5">
    <source>
        <dbReference type="ARBA" id="ARBA00022840"/>
    </source>
</evidence>
<dbReference type="InterPro" id="IPR041431">
    <property type="entry name" value="Mvd1_C"/>
</dbReference>
<keyword evidence="7" id="KW-0756">Sterol biosynthesis</keyword>
<evidence type="ECO:0000256" key="10">
    <source>
        <dbReference type="ARBA" id="ARBA00023221"/>
    </source>
</evidence>
<dbReference type="AlphaFoldDB" id="A0A183J945"/>
<gene>
    <name evidence="17" type="ORF">SBAD_LOCUS12393</name>
</gene>
<dbReference type="Gene3D" id="3.30.230.10">
    <property type="match status" value="1"/>
</dbReference>
<keyword evidence="3" id="KW-0444">Lipid biosynthesis</keyword>
<evidence type="ECO:0000256" key="9">
    <source>
        <dbReference type="ARBA" id="ARBA00023166"/>
    </source>
</evidence>
<keyword evidence="8" id="KW-0443">Lipid metabolism</keyword>
<comment type="catalytic activity">
    <reaction evidence="14">
        <text>(R)-5-diphosphomevalonate + ATP = isopentenyl diphosphate + ADP + phosphate + CO2</text>
        <dbReference type="Rhea" id="RHEA:23732"/>
        <dbReference type="ChEBI" id="CHEBI:16526"/>
        <dbReference type="ChEBI" id="CHEBI:30616"/>
        <dbReference type="ChEBI" id="CHEBI:43474"/>
        <dbReference type="ChEBI" id="CHEBI:57557"/>
        <dbReference type="ChEBI" id="CHEBI:128769"/>
        <dbReference type="ChEBI" id="CHEBI:456216"/>
        <dbReference type="EC" id="4.1.1.33"/>
    </reaction>
</comment>
<dbReference type="InterPro" id="IPR053859">
    <property type="entry name" value="MVD-like_N"/>
</dbReference>
<evidence type="ECO:0000256" key="7">
    <source>
        <dbReference type="ARBA" id="ARBA00023011"/>
    </source>
</evidence>
<evidence type="ECO:0000313" key="19">
    <source>
        <dbReference type="WBParaSite" id="SBAD_0001279901-mRNA-1"/>
    </source>
</evidence>
<dbReference type="Proteomes" id="UP000270296">
    <property type="component" value="Unassembled WGS sequence"/>
</dbReference>
<dbReference type="PANTHER" id="PTHR10977:SF3">
    <property type="entry name" value="DIPHOSPHOMEVALONATE DECARBOXYLASE"/>
    <property type="match status" value="1"/>
</dbReference>
<dbReference type="InterPro" id="IPR014721">
    <property type="entry name" value="Ribsml_uS5_D2-typ_fold_subgr"/>
</dbReference>
<evidence type="ECO:0000256" key="8">
    <source>
        <dbReference type="ARBA" id="ARBA00023098"/>
    </source>
</evidence>
<dbReference type="EMBL" id="UZAM01017631">
    <property type="protein sequence ID" value="VDP47881.1"/>
    <property type="molecule type" value="Genomic_DNA"/>
</dbReference>
<evidence type="ECO:0000256" key="11">
    <source>
        <dbReference type="ARBA" id="ARBA00023239"/>
    </source>
</evidence>
<feature type="domain" description="Diphosphomevalonate decarboxylase-like N-terminal" evidence="16">
    <location>
        <begin position="3"/>
        <end position="29"/>
    </location>
</feature>
<dbReference type="GO" id="GO:0005524">
    <property type="term" value="F:ATP binding"/>
    <property type="evidence" value="ECO:0007669"/>
    <property type="project" value="UniProtKB-KW"/>
</dbReference>
<keyword evidence="18" id="KW-1185">Reference proteome</keyword>
<sequence length="230" mass="25859">SLGSGSACRGVFGGFVHWKAGIEPDGSDCRCEVLAPPEHWRQLMAVVVVASSVTKPCSSTDGMQRSAETSSFLHYRVKQLVPDYIRQMKTAIQCRNFAKFAELTMRDSNQLHAVCMDTYPPLMYLSDTSRHLMLLVHCFNQMHNETKVAYTFDAGSNCCLIMNEDIVSEFLSYLCYYFPNHLEKKFIRGILPMVDCTMLSHCQIPGFTSLPNSVEYVVVTRLGSSPVVLF</sequence>
<evidence type="ECO:0000313" key="18">
    <source>
        <dbReference type="Proteomes" id="UP000270296"/>
    </source>
</evidence>
<dbReference type="Pfam" id="PF22700">
    <property type="entry name" value="MVD-like_N"/>
    <property type="match status" value="1"/>
</dbReference>
<evidence type="ECO:0000256" key="4">
    <source>
        <dbReference type="ARBA" id="ARBA00022741"/>
    </source>
</evidence>
<dbReference type="Pfam" id="PF18376">
    <property type="entry name" value="MDD_C"/>
    <property type="match status" value="1"/>
</dbReference>
<evidence type="ECO:0000259" key="15">
    <source>
        <dbReference type="Pfam" id="PF18376"/>
    </source>
</evidence>
<keyword evidence="5" id="KW-0067">ATP-binding</keyword>
<dbReference type="InterPro" id="IPR036554">
    <property type="entry name" value="GHMP_kinase_C_sf"/>
</dbReference>
<evidence type="ECO:0000256" key="2">
    <source>
        <dbReference type="ARBA" id="ARBA00019335"/>
    </source>
</evidence>
<keyword evidence="11" id="KW-0456">Lyase</keyword>
<evidence type="ECO:0000256" key="1">
    <source>
        <dbReference type="ARBA" id="ARBA00003812"/>
    </source>
</evidence>
<organism evidence="19">
    <name type="scientific">Soboliphyme baturini</name>
    <dbReference type="NCBI Taxonomy" id="241478"/>
    <lineage>
        <taxon>Eukaryota</taxon>
        <taxon>Metazoa</taxon>
        <taxon>Ecdysozoa</taxon>
        <taxon>Nematoda</taxon>
        <taxon>Enoplea</taxon>
        <taxon>Dorylaimia</taxon>
        <taxon>Dioctophymatida</taxon>
        <taxon>Dioctophymatoidea</taxon>
        <taxon>Soboliphymatidae</taxon>
        <taxon>Soboliphyme</taxon>
    </lineage>
</organism>
<keyword evidence="4" id="KW-0547">Nucleotide-binding</keyword>
<evidence type="ECO:0000256" key="13">
    <source>
        <dbReference type="ARBA" id="ARBA00032827"/>
    </source>
</evidence>
<evidence type="ECO:0000259" key="16">
    <source>
        <dbReference type="Pfam" id="PF22700"/>
    </source>
</evidence>
<reference evidence="17 18" key="2">
    <citation type="submission" date="2018-11" db="EMBL/GenBank/DDBJ databases">
        <authorList>
            <consortium name="Pathogen Informatics"/>
        </authorList>
    </citation>
    <scope>NUCLEOTIDE SEQUENCE [LARGE SCALE GENOMIC DNA]</scope>
</reference>
<comment type="function">
    <text evidence="1">Catalyzes the ATP dependent decarboxylation of (R)-5-diphosphomevalonate to form isopentenyl diphosphate (IPP). Functions in the mevalonate (MVA) pathway leading to isopentenyl diphosphate (IPP), a key precursor for the biosynthesis of isoprenoids and sterol synthesis.</text>
</comment>
<dbReference type="OrthoDB" id="10253702at2759"/>
<keyword evidence="6" id="KW-0752">Steroid biosynthesis</keyword>
<dbReference type="InterPro" id="IPR005935">
    <property type="entry name" value="Mev_decarb"/>
</dbReference>
<dbReference type="GO" id="GO:0005829">
    <property type="term" value="C:cytosol"/>
    <property type="evidence" value="ECO:0007669"/>
    <property type="project" value="TreeGrafter"/>
</dbReference>
<proteinExistence type="predicted"/>
<keyword evidence="10" id="KW-0753">Steroid metabolism</keyword>
<dbReference type="WBParaSite" id="SBAD_0001279901-mRNA-1">
    <property type="protein sequence ID" value="SBAD_0001279901-mRNA-1"/>
    <property type="gene ID" value="SBAD_0001279901"/>
</dbReference>
<dbReference type="GO" id="GO:0004163">
    <property type="term" value="F:diphosphomevalonate decarboxylase activity"/>
    <property type="evidence" value="ECO:0007669"/>
    <property type="project" value="UniProtKB-EC"/>
</dbReference>
<reference evidence="19" key="1">
    <citation type="submission" date="2016-06" db="UniProtKB">
        <authorList>
            <consortium name="WormBaseParasite"/>
        </authorList>
    </citation>
    <scope>IDENTIFICATION</scope>
</reference>
<evidence type="ECO:0000256" key="3">
    <source>
        <dbReference type="ARBA" id="ARBA00022516"/>
    </source>
</evidence>
<dbReference type="PIRSF" id="PIRSF015950">
    <property type="entry name" value="Mev_P_decrbx"/>
    <property type="match status" value="1"/>
</dbReference>
<evidence type="ECO:0000256" key="6">
    <source>
        <dbReference type="ARBA" id="ARBA00022955"/>
    </source>
</evidence>
<feature type="domain" description="Mvd1 C-terminal" evidence="15">
    <location>
        <begin position="46"/>
        <end position="228"/>
    </location>
</feature>
<evidence type="ECO:0000256" key="12">
    <source>
        <dbReference type="ARBA" id="ARBA00031325"/>
    </source>
</evidence>
<keyword evidence="9" id="KW-1207">Sterol metabolism</keyword>
<protein>
    <recommendedName>
        <fullName evidence="2">Diphosphomevalonate decarboxylase</fullName>
    </recommendedName>
    <alternativeName>
        <fullName evidence="12">Mevalonate (diphospho)decarboxylase</fullName>
    </alternativeName>
    <alternativeName>
        <fullName evidence="13">Mevalonate pyrophosphate decarboxylase</fullName>
    </alternativeName>
</protein>
<dbReference type="PANTHER" id="PTHR10977">
    <property type="entry name" value="DIPHOSPHOMEVALONATE DECARBOXYLASE"/>
    <property type="match status" value="1"/>
</dbReference>
<name>A0A183J945_9BILA</name>
<accession>A0A183J945</accession>